<dbReference type="EMBL" id="VYZN01000018">
    <property type="protein sequence ID" value="KAE9537559.1"/>
    <property type="molecule type" value="Genomic_DNA"/>
</dbReference>
<keyword evidence="2" id="KW-1185">Reference proteome</keyword>
<accession>A0A6G0TSD1</accession>
<sequence>MFCEIVYYPKFGQTVDAYTMYIFTMDIWCDSMNWRDYFVNAMRLYPTFFDEYNNYESNTYELPSVFPLPYESYTQYKIRKADLDLEQFCLTEEEFSYWQQVFPQISETYIDYKTRLESELYVQSIVSNALFKLFKEYSERSDELFPQIDECYNNYQTRFDNALKNSDEYTKKQLSFLVTHMDFKAMQIISDTNTGGMAYEDFKLLKNNSERSDEGIDFTMMYVFFVSVYSITSQNNAPISNYGGGFRCKSEYPWCIIEVKSLPMPEELRDDYIIRINDLAEKLDKDLPEILPLGLFNNLVEIYPKHNVSDYTTYCKNMKEIDVIPVSKYTFDQLVIVAKNMIEHRYDVEPITFYNVVSIDCENEFESLNSDVV</sequence>
<dbReference type="OrthoDB" id="6630070at2759"/>
<evidence type="ECO:0000313" key="1">
    <source>
        <dbReference type="EMBL" id="KAE9537559.1"/>
    </source>
</evidence>
<dbReference type="Proteomes" id="UP000475862">
    <property type="component" value="Unassembled WGS sequence"/>
</dbReference>
<protein>
    <submittedName>
        <fullName evidence="1">Uncharacterized protein</fullName>
    </submittedName>
</protein>
<reference evidence="1 2" key="1">
    <citation type="submission" date="2019-08" db="EMBL/GenBank/DDBJ databases">
        <title>The genome of the soybean aphid Biotype 1, its phylome, world population structure and adaptation to the North American continent.</title>
        <authorList>
            <person name="Giordano R."/>
            <person name="Donthu R.K."/>
            <person name="Hernandez A.G."/>
            <person name="Wright C.L."/>
            <person name="Zimin A.V."/>
        </authorList>
    </citation>
    <scope>NUCLEOTIDE SEQUENCE [LARGE SCALE GENOMIC DNA]</scope>
    <source>
        <tissue evidence="1">Whole aphids</tissue>
    </source>
</reference>
<gene>
    <name evidence="1" type="ORF">AGLY_006582</name>
</gene>
<dbReference type="AlphaFoldDB" id="A0A6G0TSD1"/>
<organism evidence="1 2">
    <name type="scientific">Aphis glycines</name>
    <name type="common">Soybean aphid</name>
    <dbReference type="NCBI Taxonomy" id="307491"/>
    <lineage>
        <taxon>Eukaryota</taxon>
        <taxon>Metazoa</taxon>
        <taxon>Ecdysozoa</taxon>
        <taxon>Arthropoda</taxon>
        <taxon>Hexapoda</taxon>
        <taxon>Insecta</taxon>
        <taxon>Pterygota</taxon>
        <taxon>Neoptera</taxon>
        <taxon>Paraneoptera</taxon>
        <taxon>Hemiptera</taxon>
        <taxon>Sternorrhyncha</taxon>
        <taxon>Aphidomorpha</taxon>
        <taxon>Aphidoidea</taxon>
        <taxon>Aphididae</taxon>
        <taxon>Aphidini</taxon>
        <taxon>Aphis</taxon>
        <taxon>Aphis</taxon>
    </lineage>
</organism>
<proteinExistence type="predicted"/>
<comment type="caution">
    <text evidence="1">The sequence shown here is derived from an EMBL/GenBank/DDBJ whole genome shotgun (WGS) entry which is preliminary data.</text>
</comment>
<evidence type="ECO:0000313" key="2">
    <source>
        <dbReference type="Proteomes" id="UP000475862"/>
    </source>
</evidence>
<name>A0A6G0TSD1_APHGL</name>